<evidence type="ECO:0000259" key="3">
    <source>
        <dbReference type="PROSITE" id="PS01031"/>
    </source>
</evidence>
<dbReference type="CDD" id="cd06464">
    <property type="entry name" value="ACD_sHsps-like"/>
    <property type="match status" value="1"/>
</dbReference>
<dbReference type="RefSeq" id="WP_114835494.1">
    <property type="nucleotide sequence ID" value="NZ_LR699114.1"/>
</dbReference>
<dbReference type="InterPro" id="IPR008978">
    <property type="entry name" value="HSP20-like_chaperone"/>
</dbReference>
<feature type="domain" description="SHSP" evidence="3">
    <location>
        <begin position="37"/>
        <end position="149"/>
    </location>
</feature>
<organism evidence="4 5">
    <name type="scientific">Aquicella lusitana</name>
    <dbReference type="NCBI Taxonomy" id="254246"/>
    <lineage>
        <taxon>Bacteria</taxon>
        <taxon>Pseudomonadati</taxon>
        <taxon>Pseudomonadota</taxon>
        <taxon>Gammaproteobacteria</taxon>
        <taxon>Legionellales</taxon>
        <taxon>Coxiellaceae</taxon>
        <taxon>Aquicella</taxon>
    </lineage>
</organism>
<dbReference type="Pfam" id="PF00011">
    <property type="entry name" value="HSP20"/>
    <property type="match status" value="1"/>
</dbReference>
<protein>
    <submittedName>
        <fullName evidence="4">Heat shock protein Hsp20</fullName>
    </submittedName>
</protein>
<evidence type="ECO:0000256" key="2">
    <source>
        <dbReference type="RuleBase" id="RU003616"/>
    </source>
</evidence>
<evidence type="ECO:0000256" key="1">
    <source>
        <dbReference type="PROSITE-ProRule" id="PRU00285"/>
    </source>
</evidence>
<reference evidence="4 5" key="1">
    <citation type="submission" date="2018-07" db="EMBL/GenBank/DDBJ databases">
        <title>Genomic Encyclopedia of Type Strains, Phase IV (KMG-IV): sequencing the most valuable type-strain genomes for metagenomic binning, comparative biology and taxonomic classification.</title>
        <authorList>
            <person name="Goeker M."/>
        </authorList>
    </citation>
    <scope>NUCLEOTIDE SEQUENCE [LARGE SCALE GENOMIC DNA]</scope>
    <source>
        <strain evidence="4 5">DSM 16500</strain>
    </source>
</reference>
<dbReference type="PROSITE" id="PS01031">
    <property type="entry name" value="SHSP"/>
    <property type="match status" value="1"/>
</dbReference>
<accession>A0A370FZK9</accession>
<comment type="similarity">
    <text evidence="1 2">Belongs to the small heat shock protein (HSP20) family.</text>
</comment>
<dbReference type="EMBL" id="QQAX01000048">
    <property type="protein sequence ID" value="RDI36908.1"/>
    <property type="molecule type" value="Genomic_DNA"/>
</dbReference>
<dbReference type="InterPro" id="IPR002068">
    <property type="entry name" value="A-crystallin/Hsp20_dom"/>
</dbReference>
<keyword evidence="4" id="KW-0346">Stress response</keyword>
<evidence type="ECO:0000313" key="4">
    <source>
        <dbReference type="EMBL" id="RDI36908.1"/>
    </source>
</evidence>
<dbReference type="SUPFAM" id="SSF49764">
    <property type="entry name" value="HSP20-like chaperones"/>
    <property type="match status" value="1"/>
</dbReference>
<name>A0A370FZK9_9COXI</name>
<dbReference type="Gene3D" id="2.60.40.790">
    <property type="match status" value="1"/>
</dbReference>
<dbReference type="Proteomes" id="UP000254720">
    <property type="component" value="Unassembled WGS sequence"/>
</dbReference>
<dbReference type="AlphaFoldDB" id="A0A370FZK9"/>
<sequence length="150" mass="17457">MNTLIPYEPAKLINDMHNLMENLWQRTFDLDTRNASGRTGQWLPAIDIREEEDKFLISADLPGVDPKDIDISLENNVLTLKGKREEIHEEKKGSFYRMERMQGQFYRQFTLPTAVDSKHITAKSKQGVLEVIVPKKEKTEIKKIEVKVEE</sequence>
<evidence type="ECO:0000313" key="5">
    <source>
        <dbReference type="Proteomes" id="UP000254720"/>
    </source>
</evidence>
<gene>
    <name evidence="4" type="ORF">C8D86_1481</name>
</gene>
<proteinExistence type="inferred from homology"/>
<dbReference type="PANTHER" id="PTHR11527">
    <property type="entry name" value="HEAT-SHOCK PROTEIN 20 FAMILY MEMBER"/>
    <property type="match status" value="1"/>
</dbReference>
<dbReference type="InterPro" id="IPR031107">
    <property type="entry name" value="Small_HSP"/>
</dbReference>
<comment type="caution">
    <text evidence="4">The sequence shown here is derived from an EMBL/GenBank/DDBJ whole genome shotgun (WGS) entry which is preliminary data.</text>
</comment>
<keyword evidence="5" id="KW-1185">Reference proteome</keyword>
<dbReference type="OrthoDB" id="9792695at2"/>